<evidence type="ECO:0008006" key="2">
    <source>
        <dbReference type="Google" id="ProtNLM"/>
    </source>
</evidence>
<sequence length="731" mass="82529">MSQILQDLERWFEKRPLWLKDAARRIVQNGTLDANDFNELILLCRQEAGITDPGDPEIQPQAIPEGAFQFNESFTTLRLEKISDVRGINALSPRNPLTFSEGPLTIIYGGTGSGKSGYVRILKHACGARMPGQLYGNVFDQQYTDKGCTFMFKIGDESKELSWSSETGVLEDIKTTEIYDTDCALVYLTKENEVAYEPWILLLFTQLTNVCTEVGQKIKDEIDRSVSVAPSLPDYLQGVASASWYTNLNHQITQEEIVERCFWDEKLAGELAALNKRITEPDPAKQAEKLRRTKTNLVTLHDKLKNIRDKLADEQCSQYIKAKGEAVLKRKTADEDAIKVFENVSLEGVGTESWRLLWEQARAYSKANAYPGLTFPNVSARARCVLCQQILEAEAIQRFGLFEDFVKGELQKQASDAEEKFQTISADIEDIISDENIKLRMDSADISDSDERTEIIKFHASVVDRKNTLLEAKTIADITALPEELLINSLKSRCDKMEEHAKAYDQDSKGQDRAKLESEAKELATKKWLSGQKNLIEKEVVRFKQVNRLESARRLTSTQGLSVKKSNLADELITSSFIKRFKKELDVLGASRINVELIKSRTEYGRVYHKIQIENCIGDICTTDILSEGEFRIVSLAAFLADMESHDHISPFIFDDPISSLDQDFEEATARRLIDLCGSRQVIVFTHRLSLLALLEEAAKKVDIEPHVICLRSESWGTGEPGETPIFAKKP</sequence>
<accession>A0A0F9MXA1</accession>
<proteinExistence type="predicted"/>
<name>A0A0F9MXA1_9ZZZZ</name>
<dbReference type="EMBL" id="LAZR01009229">
    <property type="protein sequence ID" value="KKM73892.1"/>
    <property type="molecule type" value="Genomic_DNA"/>
</dbReference>
<organism evidence="1">
    <name type="scientific">marine sediment metagenome</name>
    <dbReference type="NCBI Taxonomy" id="412755"/>
    <lineage>
        <taxon>unclassified sequences</taxon>
        <taxon>metagenomes</taxon>
        <taxon>ecological metagenomes</taxon>
    </lineage>
</organism>
<dbReference type="Gene3D" id="3.40.50.300">
    <property type="entry name" value="P-loop containing nucleotide triphosphate hydrolases"/>
    <property type="match status" value="2"/>
</dbReference>
<gene>
    <name evidence="1" type="ORF">LCGC14_1405880</name>
</gene>
<comment type="caution">
    <text evidence="1">The sequence shown here is derived from an EMBL/GenBank/DDBJ whole genome shotgun (WGS) entry which is preliminary data.</text>
</comment>
<dbReference type="SUPFAM" id="SSF52540">
    <property type="entry name" value="P-loop containing nucleoside triphosphate hydrolases"/>
    <property type="match status" value="2"/>
</dbReference>
<feature type="non-terminal residue" evidence="1">
    <location>
        <position position="731"/>
    </location>
</feature>
<evidence type="ECO:0000313" key="1">
    <source>
        <dbReference type="EMBL" id="KKM73892.1"/>
    </source>
</evidence>
<protein>
    <recommendedName>
        <fullName evidence="2">Protein CR006 P-loop domain-containing protein</fullName>
    </recommendedName>
</protein>
<reference evidence="1" key="1">
    <citation type="journal article" date="2015" name="Nature">
        <title>Complex archaea that bridge the gap between prokaryotes and eukaryotes.</title>
        <authorList>
            <person name="Spang A."/>
            <person name="Saw J.H."/>
            <person name="Jorgensen S.L."/>
            <person name="Zaremba-Niedzwiedzka K."/>
            <person name="Martijn J."/>
            <person name="Lind A.E."/>
            <person name="van Eijk R."/>
            <person name="Schleper C."/>
            <person name="Guy L."/>
            <person name="Ettema T.J."/>
        </authorList>
    </citation>
    <scope>NUCLEOTIDE SEQUENCE</scope>
</reference>
<dbReference type="AlphaFoldDB" id="A0A0F9MXA1"/>
<dbReference type="InterPro" id="IPR027417">
    <property type="entry name" value="P-loop_NTPase"/>
</dbReference>